<protein>
    <submittedName>
        <fullName evidence="1">Uncharacterized protein</fullName>
    </submittedName>
</protein>
<comment type="caution">
    <text evidence="1">The sequence shown here is derived from an EMBL/GenBank/DDBJ whole genome shotgun (WGS) entry which is preliminary data.</text>
</comment>
<accession>A0A4R9LUT3</accession>
<keyword evidence="2" id="KW-1185">Reference proteome</keyword>
<dbReference type="OrthoDB" id="326671at2"/>
<evidence type="ECO:0000313" key="2">
    <source>
        <dbReference type="Proteomes" id="UP000298264"/>
    </source>
</evidence>
<sequence length="137" mass="16235">MADQYGKQYNHDTIKGKPSLLLGCEIKDVELCRKVGRKIYWKMQNLLWKDADKIVFLSYLNLKETNHLVEKYIEESKSKQFEAVLLDRKGELIQGLEPEKAFLRIFDRKGKEIHREYLKTANDEKVKELYVILKTTL</sequence>
<gene>
    <name evidence="1" type="ORF">EHS11_07475</name>
</gene>
<name>A0A4R9LUT3_9LEPT</name>
<dbReference type="Proteomes" id="UP000298264">
    <property type="component" value="Unassembled WGS sequence"/>
</dbReference>
<organism evidence="1 2">
    <name type="scientific">Leptospira ilyithenensis</name>
    <dbReference type="NCBI Taxonomy" id="2484901"/>
    <lineage>
        <taxon>Bacteria</taxon>
        <taxon>Pseudomonadati</taxon>
        <taxon>Spirochaetota</taxon>
        <taxon>Spirochaetia</taxon>
        <taxon>Leptospirales</taxon>
        <taxon>Leptospiraceae</taxon>
        <taxon>Leptospira</taxon>
    </lineage>
</organism>
<dbReference type="AlphaFoldDB" id="A0A4R9LUT3"/>
<evidence type="ECO:0000313" key="1">
    <source>
        <dbReference type="EMBL" id="TGN11199.1"/>
    </source>
</evidence>
<dbReference type="EMBL" id="RQHV01000042">
    <property type="protein sequence ID" value="TGN11199.1"/>
    <property type="molecule type" value="Genomic_DNA"/>
</dbReference>
<reference evidence="1" key="1">
    <citation type="journal article" date="2019" name="PLoS Negl. Trop. Dis.">
        <title>Revisiting the worldwide diversity of Leptospira species in the environment.</title>
        <authorList>
            <person name="Vincent A.T."/>
            <person name="Schiettekatte O."/>
            <person name="Bourhy P."/>
            <person name="Veyrier F.J."/>
            <person name="Picardeau M."/>
        </authorList>
    </citation>
    <scope>NUCLEOTIDE SEQUENCE [LARGE SCALE GENOMIC DNA]</scope>
    <source>
        <strain evidence="1">201400974</strain>
    </source>
</reference>
<proteinExistence type="predicted"/>